<dbReference type="EMBL" id="MKKU01000068">
    <property type="protein sequence ID" value="RNF25873.1"/>
    <property type="molecule type" value="Genomic_DNA"/>
</dbReference>
<dbReference type="GeneID" id="40315489"/>
<evidence type="ECO:0000313" key="2">
    <source>
        <dbReference type="Proteomes" id="UP000284403"/>
    </source>
</evidence>
<protein>
    <submittedName>
        <fullName evidence="1">Uncharacterized protein</fullName>
    </submittedName>
</protein>
<keyword evidence="2" id="KW-1185">Reference proteome</keyword>
<dbReference type="Proteomes" id="UP000284403">
    <property type="component" value="Unassembled WGS sequence"/>
</dbReference>
<dbReference type="AlphaFoldDB" id="A0A422Q7D6"/>
<dbReference type="OrthoDB" id="247174at2759"/>
<comment type="caution">
    <text evidence="1">The sequence shown here is derived from an EMBL/GenBank/DDBJ whole genome shotgun (WGS) entry which is preliminary data.</text>
</comment>
<sequence length="456" mass="51385">MPWLAGPASMQPTELKPCATAGHAQADGCSASQNHQLGWSGTKCGRGAILRHGPLRSSCLEAARAPPPVAPAFCKLILRPGPPPCGVFVGGRFKEPLRPLSLSELRQLRGGSRDACTSRWTYDGVQRNSTLYVAENGEGLSPEFEVRPASCPSYRYFTPLEALSILHHASIGRNGHGVLVTGDSMMRQLFMRLIFFLRGNEFFAEHYFHYDALYVVYEDRDELALSFTCTHRALLARYFPGYRVGRNKEAACNEFTLSERVVAIALFIWDPLVSEFREDPFLIKDPPLHLASFMYWWRRGADRRQSLARYLDRVRSQRVANAARANDKATKYIFFTTPRTNAVSSHILPDDVRLERNALAWDAIRSMQKDWGEGGVGQPRVSLVDFAALVDVQDVHRVGDLMHFMCIWNPESPKNVSRQVVNHISCGDPVNLAALQWTLHLLWTELWPHAFFSLLS</sequence>
<name>A0A422Q7D6_9TRYP</name>
<organism evidence="1 2">
    <name type="scientific">Trypanosoma conorhini</name>
    <dbReference type="NCBI Taxonomy" id="83891"/>
    <lineage>
        <taxon>Eukaryota</taxon>
        <taxon>Discoba</taxon>
        <taxon>Euglenozoa</taxon>
        <taxon>Kinetoplastea</taxon>
        <taxon>Metakinetoplastina</taxon>
        <taxon>Trypanosomatida</taxon>
        <taxon>Trypanosomatidae</taxon>
        <taxon>Trypanosoma</taxon>
    </lineage>
</organism>
<dbReference type="RefSeq" id="XP_029231079.1">
    <property type="nucleotide sequence ID" value="XM_029368814.1"/>
</dbReference>
<accession>A0A422Q7D6</accession>
<evidence type="ECO:0000313" key="1">
    <source>
        <dbReference type="EMBL" id="RNF25873.1"/>
    </source>
</evidence>
<reference evidence="1 2" key="1">
    <citation type="journal article" date="2018" name="BMC Genomics">
        <title>Genomic comparison of Trypanosoma conorhini and Trypanosoma rangeli to Trypanosoma cruzi strains of high and low virulence.</title>
        <authorList>
            <person name="Bradwell K.R."/>
            <person name="Koparde V.N."/>
            <person name="Matveyev A.V."/>
            <person name="Serrano M.G."/>
            <person name="Alves J.M."/>
            <person name="Parikh H."/>
            <person name="Huang B."/>
            <person name="Lee V."/>
            <person name="Espinosa-Alvarez O."/>
            <person name="Ortiz P.A."/>
            <person name="Costa-Martins A.G."/>
            <person name="Teixeira M.M."/>
            <person name="Buck G.A."/>
        </authorList>
    </citation>
    <scope>NUCLEOTIDE SEQUENCE [LARGE SCALE GENOMIC DNA]</scope>
    <source>
        <strain evidence="1 2">025E</strain>
    </source>
</reference>
<gene>
    <name evidence="1" type="ORF">Tco025E_01878</name>
</gene>
<proteinExistence type="predicted"/>